<evidence type="ECO:0000313" key="2">
    <source>
        <dbReference type="EMBL" id="TFA98066.1"/>
    </source>
</evidence>
<comment type="caution">
    <text evidence="2">The sequence shown here is derived from an EMBL/GenBank/DDBJ whole genome shotgun (WGS) entry which is preliminary data.</text>
</comment>
<evidence type="ECO:0000256" key="1">
    <source>
        <dbReference type="SAM" id="SignalP"/>
    </source>
</evidence>
<feature type="chain" id="PRO_5047547185" description="SSCRP protein" evidence="1">
    <location>
        <begin position="29"/>
        <end position="71"/>
    </location>
</feature>
<dbReference type="GeneID" id="300581765"/>
<name>A0ABY2GRY8_9HYPO</name>
<keyword evidence="3" id="KW-1185">Reference proteome</keyword>
<sequence>MEETLLLVGDSIAMLCPAILALATPCRCREGYKANLWTCEQGPWRLRANEWPQVSSGSANFDDEAVAGGRG</sequence>
<feature type="signal peptide" evidence="1">
    <location>
        <begin position="1"/>
        <end position="28"/>
    </location>
</feature>
<accession>A0ABY2GRY8</accession>
<organism evidence="2 3">
    <name type="scientific">Trichoderma ghanense</name>
    <dbReference type="NCBI Taxonomy" id="65468"/>
    <lineage>
        <taxon>Eukaryota</taxon>
        <taxon>Fungi</taxon>
        <taxon>Dikarya</taxon>
        <taxon>Ascomycota</taxon>
        <taxon>Pezizomycotina</taxon>
        <taxon>Sordariomycetes</taxon>
        <taxon>Hypocreomycetidae</taxon>
        <taxon>Hypocreales</taxon>
        <taxon>Hypocreaceae</taxon>
        <taxon>Trichoderma</taxon>
    </lineage>
</organism>
<keyword evidence="1" id="KW-0732">Signal</keyword>
<protein>
    <recommendedName>
        <fullName evidence="4">SSCRP protein</fullName>
    </recommendedName>
</protein>
<evidence type="ECO:0000313" key="3">
    <source>
        <dbReference type="Proteomes" id="UP001642720"/>
    </source>
</evidence>
<dbReference type="RefSeq" id="XP_073554268.1">
    <property type="nucleotide sequence ID" value="XM_073707315.1"/>
</dbReference>
<dbReference type="Proteomes" id="UP001642720">
    <property type="component" value="Unassembled WGS sequence"/>
</dbReference>
<reference evidence="2 3" key="1">
    <citation type="submission" date="2018-01" db="EMBL/GenBank/DDBJ databases">
        <title>Genome characterization of the sugarcane-associated fungus Trichoderma ghanense CCMA-1212 and their application in lignocelulose bioconversion.</title>
        <authorList>
            <person name="Steindorff A.S."/>
            <person name="Mendes T.D."/>
            <person name="Vilela E.S.D."/>
            <person name="Rodrigues D.S."/>
            <person name="Formighieri E.F."/>
            <person name="Melo I.S."/>
            <person name="Favaro L.C.L."/>
        </authorList>
    </citation>
    <scope>NUCLEOTIDE SEQUENCE [LARGE SCALE GENOMIC DNA]</scope>
    <source>
        <strain evidence="2 3">CCMA-1212</strain>
    </source>
</reference>
<gene>
    <name evidence="2" type="ORF">CCMA1212_010263</name>
</gene>
<dbReference type="EMBL" id="PPTA01000024">
    <property type="protein sequence ID" value="TFA98066.1"/>
    <property type="molecule type" value="Genomic_DNA"/>
</dbReference>
<proteinExistence type="predicted"/>
<evidence type="ECO:0008006" key="4">
    <source>
        <dbReference type="Google" id="ProtNLM"/>
    </source>
</evidence>